<dbReference type="AlphaFoldDB" id="A0A498CS61"/>
<dbReference type="Pfam" id="PF10974">
    <property type="entry name" value="DUF2804"/>
    <property type="match status" value="1"/>
</dbReference>
<evidence type="ECO:0000313" key="1">
    <source>
        <dbReference type="EMBL" id="RLL07652.1"/>
    </source>
</evidence>
<dbReference type="RefSeq" id="WP_121587623.1">
    <property type="nucleotide sequence ID" value="NZ_RCHT01000045.1"/>
</dbReference>
<organism evidence="1 2">
    <name type="scientific">Anaerotruncus massiliensis</name>
    <name type="common">ex Liu et al. 2021</name>
    <dbReference type="NCBI Taxonomy" id="2321404"/>
    <lineage>
        <taxon>Bacteria</taxon>
        <taxon>Bacillati</taxon>
        <taxon>Bacillota</taxon>
        <taxon>Clostridia</taxon>
        <taxon>Eubacteriales</taxon>
        <taxon>Oscillospiraceae</taxon>
        <taxon>Anaerotruncus</taxon>
    </lineage>
</organism>
<keyword evidence="2" id="KW-1185">Reference proteome</keyword>
<comment type="caution">
    <text evidence="1">The sequence shown here is derived from an EMBL/GenBank/DDBJ whole genome shotgun (WGS) entry which is preliminary data.</text>
</comment>
<protein>
    <submittedName>
        <fullName evidence="1">DUF2804 domain-containing protein</fullName>
    </submittedName>
</protein>
<sequence>MQHEILTRHDLLKPDGTLVEAGWSRAPRLRYNPENIRFPKELFKEWHYYFAGDDHYGLGFSMANMGAFHRLSVSFMDYRENRQVNEMAFCPAESSVLSPPRTSWEDVRFQNERAVGEYRYSGRQMALNVRFEDFSGADPLEAELALEFPEGDICEHAFPFAEEPGLFFYCHKVPCIRVSGGFRLGGLSYRYDPSRAFAVQDWGRGVWPEHSTPCWGSASGVVGGRLFGFNIGSRYGDTSAATENVLFYGGRAHKLEEVDFVIQDDETAFSKPWTFHSSDGRFEMTMEPVLDRHSSAPAGIRYGAEQHQVFGYYSGTAVLDDGTPLKIDRLFGFAEKVVNDWPFSGGKREAAG</sequence>
<evidence type="ECO:0000313" key="2">
    <source>
        <dbReference type="Proteomes" id="UP000276301"/>
    </source>
</evidence>
<dbReference type="PANTHER" id="PTHR35868:SF3">
    <property type="entry name" value="DUF2804 DOMAIN-CONTAINING PROTEIN"/>
    <property type="match status" value="1"/>
</dbReference>
<dbReference type="PANTHER" id="PTHR35868">
    <property type="entry name" value="DUF2804 DOMAIN-CONTAINING PROTEIN-RELATED"/>
    <property type="match status" value="1"/>
</dbReference>
<proteinExistence type="predicted"/>
<name>A0A498CS61_9FIRM</name>
<accession>A0A498CS61</accession>
<dbReference type="EMBL" id="RCHT01000045">
    <property type="protein sequence ID" value="RLL07652.1"/>
    <property type="molecule type" value="Genomic_DNA"/>
</dbReference>
<gene>
    <name evidence="1" type="ORF">D4A47_13100</name>
</gene>
<reference evidence="1 2" key="1">
    <citation type="submission" date="2018-10" db="EMBL/GenBank/DDBJ databases">
        <title>Anaerotruncus faecis sp. nov., isolated from human feces.</title>
        <authorList>
            <person name="Wang Y.-J."/>
        </authorList>
    </citation>
    <scope>NUCLEOTIDE SEQUENCE [LARGE SCALE GENOMIC DNA]</scope>
    <source>
        <strain evidence="1 2">22A2-44</strain>
    </source>
</reference>
<dbReference type="Proteomes" id="UP000276301">
    <property type="component" value="Unassembled WGS sequence"/>
</dbReference>
<dbReference type="InterPro" id="IPR021243">
    <property type="entry name" value="DUF2804"/>
</dbReference>